<protein>
    <submittedName>
        <fullName evidence="2">CUB domain-containing protein</fullName>
    </submittedName>
</protein>
<organism evidence="1 2">
    <name type="scientific">Panagrolaimus sp. ES5</name>
    <dbReference type="NCBI Taxonomy" id="591445"/>
    <lineage>
        <taxon>Eukaryota</taxon>
        <taxon>Metazoa</taxon>
        <taxon>Ecdysozoa</taxon>
        <taxon>Nematoda</taxon>
        <taxon>Chromadorea</taxon>
        <taxon>Rhabditida</taxon>
        <taxon>Tylenchina</taxon>
        <taxon>Panagrolaimomorpha</taxon>
        <taxon>Panagrolaimoidea</taxon>
        <taxon>Panagrolaimidae</taxon>
        <taxon>Panagrolaimus</taxon>
    </lineage>
</organism>
<sequence length="128" mass="14536">MYNILTSFLVITVILSVTVNSLPLNVISQQSNSINNNNDTVLTSDDRKRCPSVDWNANHKSGTIYSPEYPSKYPNKSNCTYILLGEAGKRVKIIFEEFDLEPCCDYVYLYDGIISEASKIKKWLKTLT</sequence>
<proteinExistence type="predicted"/>
<reference evidence="2" key="1">
    <citation type="submission" date="2022-11" db="UniProtKB">
        <authorList>
            <consortium name="WormBaseParasite"/>
        </authorList>
    </citation>
    <scope>IDENTIFICATION</scope>
</reference>
<dbReference type="WBParaSite" id="ES5_v2.g10029.t1">
    <property type="protein sequence ID" value="ES5_v2.g10029.t1"/>
    <property type="gene ID" value="ES5_v2.g10029"/>
</dbReference>
<evidence type="ECO:0000313" key="2">
    <source>
        <dbReference type="WBParaSite" id="ES5_v2.g10029.t1"/>
    </source>
</evidence>
<evidence type="ECO:0000313" key="1">
    <source>
        <dbReference type="Proteomes" id="UP000887579"/>
    </source>
</evidence>
<accession>A0AC34EZA3</accession>
<dbReference type="Proteomes" id="UP000887579">
    <property type="component" value="Unplaced"/>
</dbReference>
<name>A0AC34EZA3_9BILA</name>